<dbReference type="AlphaFoldDB" id="A0A6A6HLR3"/>
<evidence type="ECO:0000313" key="2">
    <source>
        <dbReference type="EMBL" id="KAF2238738.1"/>
    </source>
</evidence>
<dbReference type="OrthoDB" id="4583057at2759"/>
<accession>A0A6A6HLR3</accession>
<gene>
    <name evidence="2" type="ORF">EV356DRAFT_573297</name>
</gene>
<feature type="region of interest" description="Disordered" evidence="1">
    <location>
        <begin position="395"/>
        <end position="415"/>
    </location>
</feature>
<reference evidence="2" key="1">
    <citation type="journal article" date="2020" name="Stud. Mycol.">
        <title>101 Dothideomycetes genomes: a test case for predicting lifestyles and emergence of pathogens.</title>
        <authorList>
            <person name="Haridas S."/>
            <person name="Albert R."/>
            <person name="Binder M."/>
            <person name="Bloem J."/>
            <person name="Labutti K."/>
            <person name="Salamov A."/>
            <person name="Andreopoulos B."/>
            <person name="Baker S."/>
            <person name="Barry K."/>
            <person name="Bills G."/>
            <person name="Bluhm B."/>
            <person name="Cannon C."/>
            <person name="Castanera R."/>
            <person name="Culley D."/>
            <person name="Daum C."/>
            <person name="Ezra D."/>
            <person name="Gonzalez J."/>
            <person name="Henrissat B."/>
            <person name="Kuo A."/>
            <person name="Liang C."/>
            <person name="Lipzen A."/>
            <person name="Lutzoni F."/>
            <person name="Magnuson J."/>
            <person name="Mondo S."/>
            <person name="Nolan M."/>
            <person name="Ohm R."/>
            <person name="Pangilinan J."/>
            <person name="Park H.-J."/>
            <person name="Ramirez L."/>
            <person name="Alfaro M."/>
            <person name="Sun H."/>
            <person name="Tritt A."/>
            <person name="Yoshinaga Y."/>
            <person name="Zwiers L.-H."/>
            <person name="Turgeon B."/>
            <person name="Goodwin S."/>
            <person name="Spatafora J."/>
            <person name="Crous P."/>
            <person name="Grigoriev I."/>
        </authorList>
    </citation>
    <scope>NUCLEOTIDE SEQUENCE</scope>
    <source>
        <strain evidence="2">Tuck. ex Michener</strain>
    </source>
</reference>
<proteinExistence type="predicted"/>
<evidence type="ECO:0000256" key="1">
    <source>
        <dbReference type="SAM" id="MobiDB-lite"/>
    </source>
</evidence>
<dbReference type="Proteomes" id="UP000800092">
    <property type="component" value="Unassembled WGS sequence"/>
</dbReference>
<keyword evidence="3" id="KW-1185">Reference proteome</keyword>
<protein>
    <submittedName>
        <fullName evidence="2">Uncharacterized protein</fullName>
    </submittedName>
</protein>
<feature type="compositionally biased region" description="Polar residues" evidence="1">
    <location>
        <begin position="1"/>
        <end position="12"/>
    </location>
</feature>
<organism evidence="2 3">
    <name type="scientific">Viridothelium virens</name>
    <name type="common">Speckled blister lichen</name>
    <name type="synonym">Trypethelium virens</name>
    <dbReference type="NCBI Taxonomy" id="1048519"/>
    <lineage>
        <taxon>Eukaryota</taxon>
        <taxon>Fungi</taxon>
        <taxon>Dikarya</taxon>
        <taxon>Ascomycota</taxon>
        <taxon>Pezizomycotina</taxon>
        <taxon>Dothideomycetes</taxon>
        <taxon>Dothideomycetes incertae sedis</taxon>
        <taxon>Trypetheliales</taxon>
        <taxon>Trypetheliaceae</taxon>
        <taxon>Viridothelium</taxon>
    </lineage>
</organism>
<feature type="compositionally biased region" description="Basic and acidic residues" evidence="1">
    <location>
        <begin position="397"/>
        <end position="415"/>
    </location>
</feature>
<feature type="region of interest" description="Disordered" evidence="1">
    <location>
        <begin position="1"/>
        <end position="20"/>
    </location>
</feature>
<evidence type="ECO:0000313" key="3">
    <source>
        <dbReference type="Proteomes" id="UP000800092"/>
    </source>
</evidence>
<dbReference type="EMBL" id="ML991775">
    <property type="protein sequence ID" value="KAF2238738.1"/>
    <property type="molecule type" value="Genomic_DNA"/>
</dbReference>
<name>A0A6A6HLR3_VIRVR</name>
<sequence length="467" mass="52417">MNLPRTPSTPQEWETGMLRNGLDPNSLSISATNSGAFHSASKLTETDFLHLKALWVNVQVDKFKVSDFVEPQIKKKADSEEFSDLVGGVKENASNDPHLRFHQRNLPGDMFTLFHYFRHLIDKRAAKHMDELDATPKVTKLRPRLDRPGVHDVAASLERIGLGNPVTPEQRGISKAYNFTPVSPATPSSSPSTGYEAIVNMALVSLLSLIRLQSECLEVGHWLSDPKSFTLHNQQRQPLLNARVDGYLHLAGQEAVFGILEVKPCVRNDRKKRTQIEWQETAQMAAWISETPGRDAPGVFKPPQGPSNSMRRLLISQDRHEIWITVAEYDEEYENYICDGRDVRTAQNQPPAYVEEDLVTPTRSKRPALGRPAYFMETKSTPSDVLGANKTQNLGHELSHGSKAQEQDSSEREEAVFEQQEAGVMQLCQKRECSSSPDRAKAGFLEMKCFGPFHIGRHTSVMSWSST</sequence>